<dbReference type="Proteomes" id="UP000774935">
    <property type="component" value="Unassembled WGS sequence"/>
</dbReference>
<proteinExistence type="predicted"/>
<dbReference type="PROSITE" id="PS51257">
    <property type="entry name" value="PROKAR_LIPOPROTEIN"/>
    <property type="match status" value="1"/>
</dbReference>
<name>A0ABS6XG50_9BACT</name>
<sequence length="633" mass="70403">MAKTLQFFLLVCLSIAAFGCSPLRTLINRKFPPLTTTDQQYAAIERSILELDSLKPHISLHVDNEFIIKRVEQEIKKAAVGAGNEDVTLQSFESKINFDKQGVFVNVDFFVRLPKYKADIKGVISGATAVSTELDSLYLRSALSAVDIKSIDFTKKPGLAKKALAAAIAAILRNYIENINGQLLKKPTVIYAGYNQSYKFSPRELIKNPETEVIADTFTVTRHTKRSAIRLRQDGISVLLEVSKEKPVAHPIPPTSTKPRKLDELAAIFNTYNAKFDTVWLDTFEAIGDSTSISASISKAEIASILNESLSKPIVLRQDFTIPSFSFNERLEAKKNDIDCQQVREPFRYPDFNGASCNWSCEWWNQPCQASKALCIANREAERVIWQAARKAAQLAHETEMLARISSCDLLRNANNFLALGKFKGGVSGNGKAQVNLNAFSFNEDLSEMTLNYSGDLNAKVKSELVLQPLDLGHIFFCHSDFRNRENSDFKVRIPTSNYKIGITSIRKGDELNLIVKPDKIAYKASISPSPLHSLIQNRTFIPKCPIFGTIISAGTVSAMAGNFLGMVTLAPEQELLLMGNASGEYTVDQIQVPIKPIDFKVDEEVLRSQVYMNSKSIQFISVKPPLQLGLSR</sequence>
<protein>
    <submittedName>
        <fullName evidence="1">Uncharacterized protein</fullName>
    </submittedName>
</protein>
<evidence type="ECO:0000313" key="1">
    <source>
        <dbReference type="EMBL" id="MBW3366498.1"/>
    </source>
</evidence>
<dbReference type="EMBL" id="JAHWXQ010000005">
    <property type="protein sequence ID" value="MBW3366498.1"/>
    <property type="molecule type" value="Genomic_DNA"/>
</dbReference>
<gene>
    <name evidence="1" type="ORF">KYK27_15655</name>
</gene>
<organism evidence="1 2">
    <name type="scientific">Pontibacter populi</name>
    <dbReference type="NCBI Taxonomy" id="890055"/>
    <lineage>
        <taxon>Bacteria</taxon>
        <taxon>Pseudomonadati</taxon>
        <taxon>Bacteroidota</taxon>
        <taxon>Cytophagia</taxon>
        <taxon>Cytophagales</taxon>
        <taxon>Hymenobacteraceae</taxon>
        <taxon>Pontibacter</taxon>
    </lineage>
</organism>
<dbReference type="RefSeq" id="WP_199111236.1">
    <property type="nucleotide sequence ID" value="NZ_JAHWXQ010000005.1"/>
</dbReference>
<evidence type="ECO:0000313" key="2">
    <source>
        <dbReference type="Proteomes" id="UP000774935"/>
    </source>
</evidence>
<comment type="caution">
    <text evidence="1">The sequence shown here is derived from an EMBL/GenBank/DDBJ whole genome shotgun (WGS) entry which is preliminary data.</text>
</comment>
<accession>A0ABS6XG50</accession>
<reference evidence="1 2" key="1">
    <citation type="submission" date="2021-07" db="EMBL/GenBank/DDBJ databases">
        <authorList>
            <person name="Kim M.K."/>
        </authorList>
    </citation>
    <scope>NUCLEOTIDE SEQUENCE [LARGE SCALE GENOMIC DNA]</scope>
    <source>
        <strain evidence="1 2">HLY7-15</strain>
    </source>
</reference>
<keyword evidence="2" id="KW-1185">Reference proteome</keyword>